<sequence length="278" mass="28886">MEMRFVTPGLLALSFLASSSAVASSTSSISANIDLTLNGIYYINGDGTTGIAAVDLFDYEADGAAGGGTYGSDNYALGGSGTTSGSGSVFQNGNPATNPGSYNLEFGGAPMQIGDTISMSLAASATAQSGFVDRTQVGSADFSFLNYTDDGQGGYNPLRFEFTHQGEYFVSLHNDVFGDQAIAEITTNITLDDTGDVTTSVLPPIGEYLFSDGLYETPGGFSQTVFIDLYGAYGSFSIDNILTTPTYIQPVPLPAAAWLFGAGLLGFVGFSRKNSARV</sequence>
<organism evidence="1 2">
    <name type="scientific">Candidatus Thiodiazotropha taylori</name>
    <dbReference type="NCBI Taxonomy" id="2792791"/>
    <lineage>
        <taxon>Bacteria</taxon>
        <taxon>Pseudomonadati</taxon>
        <taxon>Pseudomonadota</taxon>
        <taxon>Gammaproteobacteria</taxon>
        <taxon>Chromatiales</taxon>
        <taxon>Sedimenticolaceae</taxon>
        <taxon>Candidatus Thiodiazotropha</taxon>
    </lineage>
</organism>
<proteinExistence type="predicted"/>
<evidence type="ECO:0000313" key="2">
    <source>
        <dbReference type="Proteomes" id="UP000886667"/>
    </source>
</evidence>
<dbReference type="InterPro" id="IPR022472">
    <property type="entry name" value="VPLPA-CTERM"/>
</dbReference>
<evidence type="ECO:0000313" key="1">
    <source>
        <dbReference type="EMBL" id="MCG7946553.1"/>
    </source>
</evidence>
<dbReference type="AlphaFoldDB" id="A0A9E4P835"/>
<gene>
    <name evidence="1" type="ORF">JAZ07_09455</name>
</gene>
<accession>A0A9E4P835</accession>
<protein>
    <submittedName>
        <fullName evidence="1">VPLPA-CTERM sorting domain-containing protein</fullName>
    </submittedName>
</protein>
<dbReference type="EMBL" id="JAEPCM010000320">
    <property type="protein sequence ID" value="MCG7946553.1"/>
    <property type="molecule type" value="Genomic_DNA"/>
</dbReference>
<dbReference type="Proteomes" id="UP000886667">
    <property type="component" value="Unassembled WGS sequence"/>
</dbReference>
<name>A0A9E4P835_9GAMM</name>
<reference evidence="1" key="1">
    <citation type="journal article" date="2021" name="Proc. Natl. Acad. Sci. U.S.A.">
        <title>Global biogeography of chemosynthetic symbionts reveals both localized and globally distributed symbiont groups. .</title>
        <authorList>
            <person name="Osvatic J.T."/>
            <person name="Wilkins L.G.E."/>
            <person name="Leibrecht L."/>
            <person name="Leray M."/>
            <person name="Zauner S."/>
            <person name="Polzin J."/>
            <person name="Camacho Y."/>
            <person name="Gros O."/>
            <person name="van Gils J.A."/>
            <person name="Eisen J.A."/>
            <person name="Petersen J.M."/>
            <person name="Yuen B."/>
        </authorList>
    </citation>
    <scope>NUCLEOTIDE SEQUENCE</scope>
    <source>
        <strain evidence="1">MAGclacostrist064TRANS</strain>
    </source>
</reference>
<dbReference type="NCBIfam" id="TIGR03370">
    <property type="entry name" value="VPLPA-CTERM"/>
    <property type="match status" value="1"/>
</dbReference>
<comment type="caution">
    <text evidence="1">The sequence shown here is derived from an EMBL/GenBank/DDBJ whole genome shotgun (WGS) entry which is preliminary data.</text>
</comment>